<proteinExistence type="inferred from homology"/>
<dbReference type="InterPro" id="IPR036396">
    <property type="entry name" value="Cyt_P450_sf"/>
</dbReference>
<gene>
    <name evidence="13" type="ORF">B0H17DRAFT_920045</name>
</gene>
<keyword evidence="10" id="KW-0408">Iron</keyword>
<evidence type="ECO:0000256" key="9">
    <source>
        <dbReference type="ARBA" id="ARBA00023002"/>
    </source>
</evidence>
<comment type="caution">
    <text evidence="13">The sequence shown here is derived from an EMBL/GenBank/DDBJ whole genome shotgun (WGS) entry which is preliminary data.</text>
</comment>
<dbReference type="GO" id="GO:0020037">
    <property type="term" value="F:heme binding"/>
    <property type="evidence" value="ECO:0007669"/>
    <property type="project" value="InterPro"/>
</dbReference>
<dbReference type="GO" id="GO:0004497">
    <property type="term" value="F:monooxygenase activity"/>
    <property type="evidence" value="ECO:0007669"/>
    <property type="project" value="UniProtKB-KW"/>
</dbReference>
<dbReference type="SUPFAM" id="SSF48264">
    <property type="entry name" value="Cytochrome P450"/>
    <property type="match status" value="1"/>
</dbReference>
<keyword evidence="8" id="KW-1133">Transmembrane helix</keyword>
<keyword evidence="12" id="KW-0472">Membrane</keyword>
<evidence type="ECO:0000256" key="4">
    <source>
        <dbReference type="ARBA" id="ARBA00010617"/>
    </source>
</evidence>
<keyword evidence="14" id="KW-1185">Reference proteome</keyword>
<name>A0AAD7M899_MYCRO</name>
<dbReference type="Gene3D" id="1.10.630.10">
    <property type="entry name" value="Cytochrome P450"/>
    <property type="match status" value="1"/>
</dbReference>
<comment type="pathway">
    <text evidence="3">Secondary metabolite biosynthesis; terpenoid biosynthesis.</text>
</comment>
<dbReference type="GO" id="GO:0016705">
    <property type="term" value="F:oxidoreductase activity, acting on paired donors, with incorporation or reduction of molecular oxygen"/>
    <property type="evidence" value="ECO:0007669"/>
    <property type="project" value="InterPro"/>
</dbReference>
<comment type="cofactor">
    <cofactor evidence="1">
        <name>heme</name>
        <dbReference type="ChEBI" id="CHEBI:30413"/>
    </cofactor>
</comment>
<evidence type="ECO:0000256" key="6">
    <source>
        <dbReference type="ARBA" id="ARBA00022692"/>
    </source>
</evidence>
<dbReference type="InterPro" id="IPR001128">
    <property type="entry name" value="Cyt_P450"/>
</dbReference>
<protein>
    <submittedName>
        <fullName evidence="13">Cytochrome P450</fullName>
    </submittedName>
</protein>
<evidence type="ECO:0000256" key="10">
    <source>
        <dbReference type="ARBA" id="ARBA00023004"/>
    </source>
</evidence>
<dbReference type="PANTHER" id="PTHR24305">
    <property type="entry name" value="CYTOCHROME P450"/>
    <property type="match status" value="1"/>
</dbReference>
<dbReference type="GO" id="GO:0016020">
    <property type="term" value="C:membrane"/>
    <property type="evidence" value="ECO:0007669"/>
    <property type="project" value="UniProtKB-SubCell"/>
</dbReference>
<dbReference type="InterPro" id="IPR050121">
    <property type="entry name" value="Cytochrome_P450_monoxygenase"/>
</dbReference>
<feature type="non-terminal residue" evidence="13">
    <location>
        <position position="1"/>
    </location>
</feature>
<accession>A0AAD7M899</accession>
<dbReference type="EMBL" id="JARKIE010000008">
    <property type="protein sequence ID" value="KAJ7705389.1"/>
    <property type="molecule type" value="Genomic_DNA"/>
</dbReference>
<dbReference type="Proteomes" id="UP001221757">
    <property type="component" value="Unassembled WGS sequence"/>
</dbReference>
<evidence type="ECO:0000256" key="7">
    <source>
        <dbReference type="ARBA" id="ARBA00022723"/>
    </source>
</evidence>
<evidence type="ECO:0000256" key="8">
    <source>
        <dbReference type="ARBA" id="ARBA00022989"/>
    </source>
</evidence>
<comment type="subcellular location">
    <subcellularLocation>
        <location evidence="2">Membrane</location>
    </subcellularLocation>
</comment>
<comment type="similarity">
    <text evidence="4">Belongs to the cytochrome P450 family.</text>
</comment>
<keyword evidence="7" id="KW-0479">Metal-binding</keyword>
<sequence length="120" mass="13328">WALIELSRNSDMQSKLREEILRVGGDPTYEELTTSLPFLDAFVCEVLRMYPALGAQDRMAAEDDVLPLSAPIETANGELVDSIFVSKGTTVRPPIQCMNRSLVFWGIKVGHKNSRATAIF</sequence>
<evidence type="ECO:0000256" key="5">
    <source>
        <dbReference type="ARBA" id="ARBA00022617"/>
    </source>
</evidence>
<evidence type="ECO:0000313" key="13">
    <source>
        <dbReference type="EMBL" id="KAJ7705389.1"/>
    </source>
</evidence>
<evidence type="ECO:0000256" key="11">
    <source>
        <dbReference type="ARBA" id="ARBA00023033"/>
    </source>
</evidence>
<evidence type="ECO:0000256" key="12">
    <source>
        <dbReference type="ARBA" id="ARBA00023136"/>
    </source>
</evidence>
<dbReference type="GO" id="GO:0005506">
    <property type="term" value="F:iron ion binding"/>
    <property type="evidence" value="ECO:0007669"/>
    <property type="project" value="InterPro"/>
</dbReference>
<keyword evidence="11" id="KW-0503">Monooxygenase</keyword>
<evidence type="ECO:0000256" key="3">
    <source>
        <dbReference type="ARBA" id="ARBA00004721"/>
    </source>
</evidence>
<keyword evidence="9" id="KW-0560">Oxidoreductase</keyword>
<keyword evidence="5" id="KW-0349">Heme</keyword>
<keyword evidence="6" id="KW-0812">Transmembrane</keyword>
<dbReference type="PANTHER" id="PTHR24305:SF166">
    <property type="entry name" value="CYTOCHROME P450 12A4, MITOCHONDRIAL-RELATED"/>
    <property type="match status" value="1"/>
</dbReference>
<evidence type="ECO:0000256" key="2">
    <source>
        <dbReference type="ARBA" id="ARBA00004370"/>
    </source>
</evidence>
<evidence type="ECO:0000256" key="1">
    <source>
        <dbReference type="ARBA" id="ARBA00001971"/>
    </source>
</evidence>
<reference evidence="13" key="1">
    <citation type="submission" date="2023-03" db="EMBL/GenBank/DDBJ databases">
        <title>Massive genome expansion in bonnet fungi (Mycena s.s.) driven by repeated elements and novel gene families across ecological guilds.</title>
        <authorList>
            <consortium name="Lawrence Berkeley National Laboratory"/>
            <person name="Harder C.B."/>
            <person name="Miyauchi S."/>
            <person name="Viragh M."/>
            <person name="Kuo A."/>
            <person name="Thoen E."/>
            <person name="Andreopoulos B."/>
            <person name="Lu D."/>
            <person name="Skrede I."/>
            <person name="Drula E."/>
            <person name="Henrissat B."/>
            <person name="Morin E."/>
            <person name="Kohler A."/>
            <person name="Barry K."/>
            <person name="LaButti K."/>
            <person name="Morin E."/>
            <person name="Salamov A."/>
            <person name="Lipzen A."/>
            <person name="Mereny Z."/>
            <person name="Hegedus B."/>
            <person name="Baldrian P."/>
            <person name="Stursova M."/>
            <person name="Weitz H."/>
            <person name="Taylor A."/>
            <person name="Grigoriev I.V."/>
            <person name="Nagy L.G."/>
            <person name="Martin F."/>
            <person name="Kauserud H."/>
        </authorList>
    </citation>
    <scope>NUCLEOTIDE SEQUENCE</scope>
    <source>
        <strain evidence="13">CBHHK067</strain>
    </source>
</reference>
<dbReference type="AlphaFoldDB" id="A0AAD7M899"/>
<evidence type="ECO:0000313" key="14">
    <source>
        <dbReference type="Proteomes" id="UP001221757"/>
    </source>
</evidence>
<organism evidence="13 14">
    <name type="scientific">Mycena rosella</name>
    <name type="common">Pink bonnet</name>
    <name type="synonym">Agaricus rosellus</name>
    <dbReference type="NCBI Taxonomy" id="1033263"/>
    <lineage>
        <taxon>Eukaryota</taxon>
        <taxon>Fungi</taxon>
        <taxon>Dikarya</taxon>
        <taxon>Basidiomycota</taxon>
        <taxon>Agaricomycotina</taxon>
        <taxon>Agaricomycetes</taxon>
        <taxon>Agaricomycetidae</taxon>
        <taxon>Agaricales</taxon>
        <taxon>Marasmiineae</taxon>
        <taxon>Mycenaceae</taxon>
        <taxon>Mycena</taxon>
    </lineage>
</organism>
<dbReference type="Pfam" id="PF00067">
    <property type="entry name" value="p450"/>
    <property type="match status" value="1"/>
</dbReference>